<feature type="compositionally biased region" description="Low complexity" evidence="10">
    <location>
        <begin position="204"/>
        <end position="216"/>
    </location>
</feature>
<evidence type="ECO:0000256" key="2">
    <source>
        <dbReference type="ARBA" id="ARBA00006555"/>
    </source>
</evidence>
<evidence type="ECO:0000256" key="1">
    <source>
        <dbReference type="ARBA" id="ARBA00004383"/>
    </source>
</evidence>
<keyword evidence="4" id="KW-1003">Cell membrane</keyword>
<dbReference type="InterPro" id="IPR037682">
    <property type="entry name" value="TonB_C"/>
</dbReference>
<feature type="domain" description="TonB C-terminal" evidence="11">
    <location>
        <begin position="277"/>
        <end position="368"/>
    </location>
</feature>
<name>A0A1I4I1R3_9FIRM</name>
<keyword evidence="5" id="KW-0997">Cell inner membrane</keyword>
<keyword evidence="3" id="KW-0813">Transport</keyword>
<comment type="subcellular location">
    <subcellularLocation>
        <location evidence="1">Cell inner membrane</location>
        <topology evidence="1">Single-pass membrane protein</topology>
        <orientation evidence="1">Periplasmic side</orientation>
    </subcellularLocation>
</comment>
<reference evidence="12 13" key="1">
    <citation type="submission" date="2016-10" db="EMBL/GenBank/DDBJ databases">
        <authorList>
            <person name="de Groot N.N."/>
        </authorList>
    </citation>
    <scope>NUCLEOTIDE SEQUENCE [LARGE SCALE GENOMIC DNA]</scope>
    <source>
        <strain evidence="12 13">ATCC 51327</strain>
    </source>
</reference>
<keyword evidence="9" id="KW-0472">Membrane</keyword>
<sequence>MKHSKSIIAALLLAILLHFLLFSIGLKLDWHSAAEAKPPKEVVIRFTKPAKPVQAPKSIKPAQEASNNSVNSGIVKNEVPAPAAKKVVKKRKKAKKQQKSPTEKPLKKIKREKQSQANSVQKQASLASASETEAAETEKSKSKVEESFRTESPEEVVEAEKEISPTKETEEKNDSQPADIEEYIKQLKAENNIRQENENEELENSAQNSLNNNSSSTDKVKAEADSRLENSLVQTGESDSTLTNNKQLSKNNPEPVQEESIKNKDKNNQSAEELPQNYLQKVAAIIAEHKTYPEFARAREYEGNVVVSFLIGKNGDLKKAKIADSSGYDSLDQQALAILKRAAPFPAFTEEIVKEQLSIKMAIVFELE</sequence>
<feature type="region of interest" description="Disordered" evidence="10">
    <location>
        <begin position="53"/>
        <end position="272"/>
    </location>
</feature>
<dbReference type="PANTHER" id="PTHR33446:SF2">
    <property type="entry name" value="PROTEIN TONB"/>
    <property type="match status" value="1"/>
</dbReference>
<dbReference type="GO" id="GO:0055085">
    <property type="term" value="P:transmembrane transport"/>
    <property type="evidence" value="ECO:0007669"/>
    <property type="project" value="InterPro"/>
</dbReference>
<dbReference type="AlphaFoldDB" id="A0A1I4I1R3"/>
<evidence type="ECO:0000259" key="11">
    <source>
        <dbReference type="PROSITE" id="PS52015"/>
    </source>
</evidence>
<evidence type="ECO:0000313" key="13">
    <source>
        <dbReference type="Proteomes" id="UP000199006"/>
    </source>
</evidence>
<feature type="compositionally biased region" description="Basic and acidic residues" evidence="10">
    <location>
        <begin position="218"/>
        <end position="228"/>
    </location>
</feature>
<accession>A0A1I4I1R3</accession>
<dbReference type="PANTHER" id="PTHR33446">
    <property type="entry name" value="PROTEIN TONB-RELATED"/>
    <property type="match status" value="1"/>
</dbReference>
<evidence type="ECO:0000256" key="7">
    <source>
        <dbReference type="ARBA" id="ARBA00022927"/>
    </source>
</evidence>
<organism evidence="12 13">
    <name type="scientific">Halanaerobium salsuginis</name>
    <dbReference type="NCBI Taxonomy" id="29563"/>
    <lineage>
        <taxon>Bacteria</taxon>
        <taxon>Bacillati</taxon>
        <taxon>Bacillota</taxon>
        <taxon>Clostridia</taxon>
        <taxon>Halanaerobiales</taxon>
        <taxon>Halanaerobiaceae</taxon>
        <taxon>Halanaerobium</taxon>
    </lineage>
</organism>
<dbReference type="PROSITE" id="PS52015">
    <property type="entry name" value="TONB_CTD"/>
    <property type="match status" value="1"/>
</dbReference>
<dbReference type="OrthoDB" id="1683332at2"/>
<proteinExistence type="inferred from homology"/>
<evidence type="ECO:0000256" key="3">
    <source>
        <dbReference type="ARBA" id="ARBA00022448"/>
    </source>
</evidence>
<dbReference type="STRING" id="29563.SAMN02983006_01272"/>
<evidence type="ECO:0000256" key="8">
    <source>
        <dbReference type="ARBA" id="ARBA00022989"/>
    </source>
</evidence>
<evidence type="ECO:0000256" key="4">
    <source>
        <dbReference type="ARBA" id="ARBA00022475"/>
    </source>
</evidence>
<dbReference type="NCBIfam" id="TIGR01352">
    <property type="entry name" value="tonB_Cterm"/>
    <property type="match status" value="1"/>
</dbReference>
<dbReference type="Gene3D" id="3.30.1150.10">
    <property type="match status" value="1"/>
</dbReference>
<keyword evidence="6" id="KW-0812">Transmembrane</keyword>
<dbReference type="GO" id="GO:0031992">
    <property type="term" value="F:energy transducer activity"/>
    <property type="evidence" value="ECO:0007669"/>
    <property type="project" value="TreeGrafter"/>
</dbReference>
<dbReference type="RefSeq" id="WP_089861138.1">
    <property type="nucleotide sequence ID" value="NZ_FOTI01000014.1"/>
</dbReference>
<feature type="compositionally biased region" description="Polar residues" evidence="10">
    <location>
        <begin position="229"/>
        <end position="254"/>
    </location>
</feature>
<keyword evidence="7" id="KW-0653">Protein transport</keyword>
<evidence type="ECO:0000256" key="5">
    <source>
        <dbReference type="ARBA" id="ARBA00022519"/>
    </source>
</evidence>
<feature type="compositionally biased region" description="Basic and acidic residues" evidence="10">
    <location>
        <begin position="182"/>
        <end position="197"/>
    </location>
</feature>
<gene>
    <name evidence="12" type="ORF">SAMN02983006_01272</name>
</gene>
<dbReference type="EMBL" id="FOTI01000014">
    <property type="protein sequence ID" value="SFL48378.1"/>
    <property type="molecule type" value="Genomic_DNA"/>
</dbReference>
<evidence type="ECO:0000256" key="6">
    <source>
        <dbReference type="ARBA" id="ARBA00022692"/>
    </source>
</evidence>
<evidence type="ECO:0000313" key="12">
    <source>
        <dbReference type="EMBL" id="SFL48378.1"/>
    </source>
</evidence>
<evidence type="ECO:0000256" key="10">
    <source>
        <dbReference type="SAM" id="MobiDB-lite"/>
    </source>
</evidence>
<feature type="compositionally biased region" description="Low complexity" evidence="10">
    <location>
        <begin position="75"/>
        <end position="85"/>
    </location>
</feature>
<protein>
    <submittedName>
        <fullName evidence="12">TonB family C-terminal domain-containing protein</fullName>
    </submittedName>
</protein>
<dbReference type="GO" id="GO:0098797">
    <property type="term" value="C:plasma membrane protein complex"/>
    <property type="evidence" value="ECO:0007669"/>
    <property type="project" value="TreeGrafter"/>
</dbReference>
<comment type="similarity">
    <text evidence="2">Belongs to the TonB family.</text>
</comment>
<dbReference type="Proteomes" id="UP000199006">
    <property type="component" value="Unassembled WGS sequence"/>
</dbReference>
<evidence type="ECO:0000256" key="9">
    <source>
        <dbReference type="ARBA" id="ARBA00023136"/>
    </source>
</evidence>
<keyword evidence="13" id="KW-1185">Reference proteome</keyword>
<keyword evidence="8" id="KW-1133">Transmembrane helix</keyword>
<feature type="compositionally biased region" description="Polar residues" evidence="10">
    <location>
        <begin position="64"/>
        <end position="74"/>
    </location>
</feature>
<feature type="compositionally biased region" description="Basic and acidic residues" evidence="10">
    <location>
        <begin position="136"/>
        <end position="174"/>
    </location>
</feature>
<dbReference type="InterPro" id="IPR051045">
    <property type="entry name" value="TonB-dependent_transducer"/>
</dbReference>
<dbReference type="SUPFAM" id="SSF74653">
    <property type="entry name" value="TolA/TonB C-terminal domain"/>
    <property type="match status" value="1"/>
</dbReference>
<dbReference type="GO" id="GO:0015031">
    <property type="term" value="P:protein transport"/>
    <property type="evidence" value="ECO:0007669"/>
    <property type="project" value="UniProtKB-KW"/>
</dbReference>
<dbReference type="InterPro" id="IPR006260">
    <property type="entry name" value="TonB/TolA_C"/>
</dbReference>
<dbReference type="Pfam" id="PF03544">
    <property type="entry name" value="TonB_C"/>
    <property type="match status" value="1"/>
</dbReference>
<feature type="compositionally biased region" description="Basic residues" evidence="10">
    <location>
        <begin position="86"/>
        <end position="98"/>
    </location>
</feature>